<sequence length="123" mass="13552">MTGSSACRRFAFAFGPAFAVIYVIALARDLALFTVYPSLGIVLAGTHHARDTVSPSMGFLAPAMYWYGWTATAALGALVFGLAAAILPERWTRRLWSGWVWVVPLGAMMACVYLTLPWFRLYL</sequence>
<keyword evidence="1" id="KW-0472">Membrane</keyword>
<dbReference type="AlphaFoldDB" id="A0A6L3T8Y1"/>
<gene>
    <name evidence="2" type="ORF">F6X53_01185</name>
</gene>
<comment type="caution">
    <text evidence="2">The sequence shown here is derived from an EMBL/GenBank/DDBJ whole genome shotgun (WGS) entry which is preliminary data.</text>
</comment>
<reference evidence="2 3" key="1">
    <citation type="submission" date="2019-09" db="EMBL/GenBank/DDBJ databases">
        <title>YIM 48816 draft genome.</title>
        <authorList>
            <person name="Jiang L."/>
        </authorList>
    </citation>
    <scope>NUCLEOTIDE SEQUENCE [LARGE SCALE GENOMIC DNA]</scope>
    <source>
        <strain evidence="2 3">YIM 48816</strain>
    </source>
</reference>
<dbReference type="RefSeq" id="WP_150996351.1">
    <property type="nucleotide sequence ID" value="NZ_BPQY01000206.1"/>
</dbReference>
<keyword evidence="1" id="KW-0812">Transmembrane</keyword>
<evidence type="ECO:0000313" key="3">
    <source>
        <dbReference type="Proteomes" id="UP000474159"/>
    </source>
</evidence>
<organism evidence="2 3">
    <name type="scientific">Methylobacterium soli</name>
    <dbReference type="NCBI Taxonomy" id="553447"/>
    <lineage>
        <taxon>Bacteria</taxon>
        <taxon>Pseudomonadati</taxon>
        <taxon>Pseudomonadota</taxon>
        <taxon>Alphaproteobacteria</taxon>
        <taxon>Hyphomicrobiales</taxon>
        <taxon>Methylobacteriaceae</taxon>
        <taxon>Methylobacterium</taxon>
    </lineage>
</organism>
<feature type="transmembrane region" description="Helical" evidence="1">
    <location>
        <begin position="12"/>
        <end position="36"/>
    </location>
</feature>
<dbReference type="EMBL" id="VZZK01000001">
    <property type="protein sequence ID" value="KAB1081742.1"/>
    <property type="molecule type" value="Genomic_DNA"/>
</dbReference>
<keyword evidence="1" id="KW-1133">Transmembrane helix</keyword>
<name>A0A6L3T8Y1_9HYPH</name>
<dbReference type="Proteomes" id="UP000474159">
    <property type="component" value="Unassembled WGS sequence"/>
</dbReference>
<protein>
    <submittedName>
        <fullName evidence="2">Uncharacterized protein</fullName>
    </submittedName>
</protein>
<proteinExistence type="predicted"/>
<accession>A0A6L3T8Y1</accession>
<evidence type="ECO:0000313" key="2">
    <source>
        <dbReference type="EMBL" id="KAB1081742.1"/>
    </source>
</evidence>
<feature type="transmembrane region" description="Helical" evidence="1">
    <location>
        <begin position="64"/>
        <end position="87"/>
    </location>
</feature>
<feature type="transmembrane region" description="Helical" evidence="1">
    <location>
        <begin position="99"/>
        <end position="119"/>
    </location>
</feature>
<evidence type="ECO:0000256" key="1">
    <source>
        <dbReference type="SAM" id="Phobius"/>
    </source>
</evidence>
<dbReference type="OrthoDB" id="8242744at2"/>
<keyword evidence="3" id="KW-1185">Reference proteome</keyword>